<organism evidence="1 2">
    <name type="scientific">Paenimyroides tangerinum</name>
    <dbReference type="NCBI Taxonomy" id="2488728"/>
    <lineage>
        <taxon>Bacteria</taxon>
        <taxon>Pseudomonadati</taxon>
        <taxon>Bacteroidota</taxon>
        <taxon>Flavobacteriia</taxon>
        <taxon>Flavobacteriales</taxon>
        <taxon>Flavobacteriaceae</taxon>
        <taxon>Paenimyroides</taxon>
    </lineage>
</organism>
<dbReference type="Proteomes" id="UP000275719">
    <property type="component" value="Unassembled WGS sequence"/>
</dbReference>
<dbReference type="RefSeq" id="WP_125016841.1">
    <property type="nucleotide sequence ID" value="NZ_RQVQ01000003.1"/>
</dbReference>
<dbReference type="OrthoDB" id="9814400at2"/>
<comment type="caution">
    <text evidence="1">The sequence shown here is derived from an EMBL/GenBank/DDBJ whole genome shotgun (WGS) entry which is preliminary data.</text>
</comment>
<gene>
    <name evidence="1" type="ORF">EG240_01890</name>
</gene>
<evidence type="ECO:0000313" key="1">
    <source>
        <dbReference type="EMBL" id="RRJ92791.1"/>
    </source>
</evidence>
<proteinExistence type="predicted"/>
<name>A0A3P3WC91_9FLAO</name>
<evidence type="ECO:0000313" key="2">
    <source>
        <dbReference type="Proteomes" id="UP000275719"/>
    </source>
</evidence>
<keyword evidence="2" id="KW-1185">Reference proteome</keyword>
<dbReference type="EMBL" id="RQVQ01000003">
    <property type="protein sequence ID" value="RRJ92791.1"/>
    <property type="molecule type" value="Genomic_DNA"/>
</dbReference>
<dbReference type="AlphaFoldDB" id="A0A3P3WC91"/>
<reference evidence="1 2" key="1">
    <citation type="submission" date="2018-11" db="EMBL/GenBank/DDBJ databases">
        <title>Flavobacterium sp. nov., YIM 102701-2 draft genome.</title>
        <authorList>
            <person name="Li G."/>
            <person name="Jiang Y."/>
        </authorList>
    </citation>
    <scope>NUCLEOTIDE SEQUENCE [LARGE SCALE GENOMIC DNA]</scope>
    <source>
        <strain evidence="1 2">YIM 102701-2</strain>
    </source>
</reference>
<protein>
    <submittedName>
        <fullName evidence="1">Uncharacterized protein</fullName>
    </submittedName>
</protein>
<sequence>MVRINTQLKLAVTRKKYKSDMFNYDGIIALGKTFPSIKDNRMIKWFTTSDETLYCKTKIYASL</sequence>
<accession>A0A3P3WC91</accession>